<protein>
    <submittedName>
        <fullName evidence="3">Putative amidohydrolase</fullName>
    </submittedName>
</protein>
<dbReference type="CDD" id="cd07572">
    <property type="entry name" value="nit"/>
    <property type="match status" value="1"/>
</dbReference>
<dbReference type="InterPro" id="IPR003010">
    <property type="entry name" value="C-N_Hydrolase"/>
</dbReference>
<dbReference type="PANTHER" id="PTHR23088">
    <property type="entry name" value="NITRILASE-RELATED"/>
    <property type="match status" value="1"/>
</dbReference>
<dbReference type="InterPro" id="IPR045254">
    <property type="entry name" value="Nit1/2_C-N_Hydrolase"/>
</dbReference>
<dbReference type="AlphaFoldDB" id="A0A316GVL3"/>
<dbReference type="GO" id="GO:0016811">
    <property type="term" value="F:hydrolase activity, acting on carbon-nitrogen (but not peptide) bonds, in linear amides"/>
    <property type="evidence" value="ECO:0007669"/>
    <property type="project" value="InterPro"/>
</dbReference>
<evidence type="ECO:0000313" key="3">
    <source>
        <dbReference type="EMBL" id="PWK59107.1"/>
    </source>
</evidence>
<dbReference type="Pfam" id="PF00795">
    <property type="entry name" value="CN_hydrolase"/>
    <property type="match status" value="1"/>
</dbReference>
<feature type="domain" description="CN hydrolase" evidence="2">
    <location>
        <begin position="7"/>
        <end position="255"/>
    </location>
</feature>
<dbReference type="SUPFAM" id="SSF56317">
    <property type="entry name" value="Carbon-nitrogen hydrolase"/>
    <property type="match status" value="1"/>
</dbReference>
<reference evidence="3 4" key="1">
    <citation type="submission" date="2018-05" db="EMBL/GenBank/DDBJ databases">
        <title>Genomic Encyclopedia of Type Strains, Phase IV (KMG-IV): sequencing the most valuable type-strain genomes for metagenomic binning, comparative biology and taxonomic classification.</title>
        <authorList>
            <person name="Goeker M."/>
        </authorList>
    </citation>
    <scope>NUCLEOTIDE SEQUENCE [LARGE SCALE GENOMIC DNA]</scope>
    <source>
        <strain evidence="3 4">DSM 16097</strain>
    </source>
</reference>
<dbReference type="PANTHER" id="PTHR23088:SF27">
    <property type="entry name" value="DEAMINATED GLUTATHIONE AMIDASE"/>
    <property type="match status" value="1"/>
</dbReference>
<accession>A0A316GVL3</accession>
<evidence type="ECO:0000256" key="1">
    <source>
        <dbReference type="ARBA" id="ARBA00022801"/>
    </source>
</evidence>
<keyword evidence="4" id="KW-1185">Reference proteome</keyword>
<dbReference type="PROSITE" id="PS50263">
    <property type="entry name" value="CN_HYDROLASE"/>
    <property type="match status" value="1"/>
</dbReference>
<proteinExistence type="predicted"/>
<dbReference type="Gene3D" id="3.60.110.10">
    <property type="entry name" value="Carbon-nitrogen hydrolase"/>
    <property type="match status" value="1"/>
</dbReference>
<dbReference type="EMBL" id="QGGW01000009">
    <property type="protein sequence ID" value="PWK59107.1"/>
    <property type="molecule type" value="Genomic_DNA"/>
</dbReference>
<keyword evidence="1 3" id="KW-0378">Hydrolase</keyword>
<dbReference type="RefSeq" id="WP_245904376.1">
    <property type="nucleotide sequence ID" value="NZ_QGGW01000009.1"/>
</dbReference>
<dbReference type="Proteomes" id="UP000245708">
    <property type="component" value="Unassembled WGS sequence"/>
</dbReference>
<gene>
    <name evidence="3" type="ORF">C7455_10929</name>
</gene>
<comment type="caution">
    <text evidence="3">The sequence shown here is derived from an EMBL/GenBank/DDBJ whole genome shotgun (WGS) entry which is preliminary data.</text>
</comment>
<organism evidence="3 4">
    <name type="scientific">Roseicyclus mahoneyensis</name>
    <dbReference type="NCBI Taxonomy" id="164332"/>
    <lineage>
        <taxon>Bacteria</taxon>
        <taxon>Pseudomonadati</taxon>
        <taxon>Pseudomonadota</taxon>
        <taxon>Alphaproteobacteria</taxon>
        <taxon>Rhodobacterales</taxon>
        <taxon>Roseobacteraceae</taxon>
        <taxon>Roseicyclus</taxon>
    </lineage>
</organism>
<sequence>MTAAPVLRAALAQMCSADTHAANIATVARLAEQAAGEGADLLALPEVAGLMNRNPETSQQQVVAAGDDPFIAACRDLAAQHGLWIHTGSTPVRGPDGRFLNHSSLIDAGGGIVADYDKIHLFDVTLDGQAPIGESKRFAPGTQAVLAQTPWGPIGLSICYDMRFAYLYRAYAQAGAVLMVAPSAFTVPTGRAHWEVLLRARAIETGAFVLAAAQAGHHADGRQTYGHALAVDPWGVVLADLGEEAPMIRVLDLDLEAVARARAQIPAWGIAPPERLVPVRMGYGLQD</sequence>
<evidence type="ECO:0000259" key="2">
    <source>
        <dbReference type="PROSITE" id="PS50263"/>
    </source>
</evidence>
<name>A0A316GVL3_9RHOB</name>
<evidence type="ECO:0000313" key="4">
    <source>
        <dbReference type="Proteomes" id="UP000245708"/>
    </source>
</evidence>
<dbReference type="InterPro" id="IPR036526">
    <property type="entry name" value="C-N_Hydrolase_sf"/>
</dbReference>